<proteinExistence type="predicted"/>
<reference evidence="1" key="1">
    <citation type="submission" date="2014-09" db="EMBL/GenBank/DDBJ databases">
        <authorList>
            <person name="Magalhaes I.L.F."/>
            <person name="Oliveira U."/>
            <person name="Santos F.R."/>
            <person name="Vidigal T.H.D.A."/>
            <person name="Brescovit A.D."/>
            <person name="Santos A.J."/>
        </authorList>
    </citation>
    <scope>NUCLEOTIDE SEQUENCE</scope>
    <source>
        <tissue evidence="1">Shoot tissue taken approximately 20 cm above the soil surface</tissue>
    </source>
</reference>
<reference evidence="1" key="2">
    <citation type="journal article" date="2015" name="Data Brief">
        <title>Shoot transcriptome of the giant reed, Arundo donax.</title>
        <authorList>
            <person name="Barrero R.A."/>
            <person name="Guerrero F.D."/>
            <person name="Moolhuijzen P."/>
            <person name="Goolsby J.A."/>
            <person name="Tidwell J."/>
            <person name="Bellgard S.E."/>
            <person name="Bellgard M.I."/>
        </authorList>
    </citation>
    <scope>NUCLEOTIDE SEQUENCE</scope>
    <source>
        <tissue evidence="1">Shoot tissue taken approximately 20 cm above the soil surface</tissue>
    </source>
</reference>
<organism evidence="1">
    <name type="scientific">Arundo donax</name>
    <name type="common">Giant reed</name>
    <name type="synonym">Donax arundinaceus</name>
    <dbReference type="NCBI Taxonomy" id="35708"/>
    <lineage>
        <taxon>Eukaryota</taxon>
        <taxon>Viridiplantae</taxon>
        <taxon>Streptophyta</taxon>
        <taxon>Embryophyta</taxon>
        <taxon>Tracheophyta</taxon>
        <taxon>Spermatophyta</taxon>
        <taxon>Magnoliopsida</taxon>
        <taxon>Liliopsida</taxon>
        <taxon>Poales</taxon>
        <taxon>Poaceae</taxon>
        <taxon>PACMAD clade</taxon>
        <taxon>Arundinoideae</taxon>
        <taxon>Arundineae</taxon>
        <taxon>Arundo</taxon>
    </lineage>
</organism>
<sequence>MLHCWQLGIRDTLLNKTRDQSLILICMNHLRIIEYRVCLRKLSSFLFFPRDHDCREVRSEGDQGAIYLCTTKTVTWTIQESLESHIFCA</sequence>
<dbReference type="AlphaFoldDB" id="A0A0A9CI41"/>
<name>A0A0A9CI41_ARUDO</name>
<dbReference type="EMBL" id="GBRH01222649">
    <property type="protein sequence ID" value="JAD75246.1"/>
    <property type="molecule type" value="Transcribed_RNA"/>
</dbReference>
<accession>A0A0A9CI41</accession>
<evidence type="ECO:0000313" key="1">
    <source>
        <dbReference type="EMBL" id="JAD75246.1"/>
    </source>
</evidence>
<protein>
    <submittedName>
        <fullName evidence="1">Uncharacterized protein</fullName>
    </submittedName>
</protein>